<keyword evidence="6 17" id="KW-0732">Signal</keyword>
<dbReference type="Proteomes" id="UP000660668">
    <property type="component" value="Unassembled WGS sequence"/>
</dbReference>
<dbReference type="EC" id="2.7.10.1" evidence="2"/>
<feature type="domain" description="BIG2" evidence="18">
    <location>
        <begin position="296"/>
        <end position="375"/>
    </location>
</feature>
<dbReference type="GO" id="GO:0005886">
    <property type="term" value="C:plasma membrane"/>
    <property type="evidence" value="ECO:0007669"/>
    <property type="project" value="UniProtKB-SubCell"/>
</dbReference>
<evidence type="ECO:0000313" key="19">
    <source>
        <dbReference type="EMBL" id="MBF4767659.1"/>
    </source>
</evidence>
<evidence type="ECO:0000256" key="13">
    <source>
        <dbReference type="ARBA" id="ARBA00023157"/>
    </source>
</evidence>
<evidence type="ECO:0000256" key="7">
    <source>
        <dbReference type="ARBA" id="ARBA00022741"/>
    </source>
</evidence>
<evidence type="ECO:0000256" key="2">
    <source>
        <dbReference type="ARBA" id="ARBA00011902"/>
    </source>
</evidence>
<feature type="domain" description="BIG2" evidence="18">
    <location>
        <begin position="382"/>
        <end position="462"/>
    </location>
</feature>
<evidence type="ECO:0000256" key="10">
    <source>
        <dbReference type="ARBA" id="ARBA00022989"/>
    </source>
</evidence>
<comment type="caution">
    <text evidence="19">The sequence shown here is derived from an EMBL/GenBank/DDBJ whole genome shotgun (WGS) entry which is preliminary data.</text>
</comment>
<dbReference type="InterPro" id="IPR055163">
    <property type="entry name" value="ALK/LTK-like_GRD"/>
</dbReference>
<evidence type="ECO:0000256" key="12">
    <source>
        <dbReference type="ARBA" id="ARBA00023137"/>
    </source>
</evidence>
<evidence type="ECO:0000256" key="11">
    <source>
        <dbReference type="ARBA" id="ARBA00023136"/>
    </source>
</evidence>
<dbReference type="NCBIfam" id="NF038114">
    <property type="entry name" value="rightmost"/>
    <property type="match status" value="1"/>
</dbReference>
<keyword evidence="10" id="KW-1133">Transmembrane helix</keyword>
<keyword evidence="11" id="KW-0472">Membrane</keyword>
<feature type="signal peptide" evidence="17">
    <location>
        <begin position="1"/>
        <end position="37"/>
    </location>
</feature>
<evidence type="ECO:0000256" key="4">
    <source>
        <dbReference type="ARBA" id="ARBA00022679"/>
    </source>
</evidence>
<evidence type="ECO:0000256" key="6">
    <source>
        <dbReference type="ARBA" id="ARBA00022729"/>
    </source>
</evidence>
<feature type="compositionally biased region" description="Gly residues" evidence="16">
    <location>
        <begin position="233"/>
        <end position="245"/>
    </location>
</feature>
<comment type="subcellular location">
    <subcellularLocation>
        <location evidence="1">Cell membrane</location>
        <topology evidence="1">Single-pass type I membrane protein</topology>
    </subcellularLocation>
</comment>
<evidence type="ECO:0000313" key="20">
    <source>
        <dbReference type="Proteomes" id="UP000660668"/>
    </source>
</evidence>
<dbReference type="GO" id="GO:0004714">
    <property type="term" value="F:transmembrane receptor protein tyrosine kinase activity"/>
    <property type="evidence" value="ECO:0007669"/>
    <property type="project" value="UniProtKB-EC"/>
</dbReference>
<accession>A0A930VHH9</accession>
<dbReference type="Pfam" id="PF12810">
    <property type="entry name" value="ALK_LTK_GRD"/>
    <property type="match status" value="1"/>
</dbReference>
<dbReference type="SMART" id="SM00635">
    <property type="entry name" value="BID_2"/>
    <property type="match status" value="2"/>
</dbReference>
<evidence type="ECO:0000256" key="9">
    <source>
        <dbReference type="ARBA" id="ARBA00022840"/>
    </source>
</evidence>
<evidence type="ECO:0000256" key="14">
    <source>
        <dbReference type="ARBA" id="ARBA00023170"/>
    </source>
</evidence>
<keyword evidence="15" id="KW-0325">Glycoprotein</keyword>
<dbReference type="InterPro" id="IPR003343">
    <property type="entry name" value="Big_2"/>
</dbReference>
<feature type="chain" id="PRO_5036721913" description="receptor protein-tyrosine kinase" evidence="17">
    <location>
        <begin position="38"/>
        <end position="583"/>
    </location>
</feature>
<protein>
    <recommendedName>
        <fullName evidence="2">receptor protein-tyrosine kinase</fullName>
        <ecNumber evidence="2">2.7.10.1</ecNumber>
    </recommendedName>
</protein>
<keyword evidence="8" id="KW-0418">Kinase</keyword>
<organism evidence="19 20">
    <name type="scientific">Nocardioides agariphilus</name>
    <dbReference type="NCBI Taxonomy" id="433664"/>
    <lineage>
        <taxon>Bacteria</taxon>
        <taxon>Bacillati</taxon>
        <taxon>Actinomycetota</taxon>
        <taxon>Actinomycetes</taxon>
        <taxon>Propionibacteriales</taxon>
        <taxon>Nocardioidaceae</taxon>
        <taxon>Nocardioides</taxon>
    </lineage>
</organism>
<reference evidence="19" key="1">
    <citation type="submission" date="2020-11" db="EMBL/GenBank/DDBJ databases">
        <title>Nocardioides cynanchi sp. nov., isolated from soil of rhizosphere of Cynanchum wilfordii.</title>
        <authorList>
            <person name="Lee J.-S."/>
            <person name="Suh M.K."/>
            <person name="Kim J.-S."/>
        </authorList>
    </citation>
    <scope>NUCLEOTIDE SEQUENCE</scope>
    <source>
        <strain evidence="19">KCTC 19276</strain>
    </source>
</reference>
<dbReference type="Gene3D" id="2.60.40.1080">
    <property type="match status" value="2"/>
</dbReference>
<dbReference type="GO" id="GO:0005524">
    <property type="term" value="F:ATP binding"/>
    <property type="evidence" value="ECO:0007669"/>
    <property type="project" value="UniProtKB-KW"/>
</dbReference>
<evidence type="ECO:0000256" key="1">
    <source>
        <dbReference type="ARBA" id="ARBA00004251"/>
    </source>
</evidence>
<evidence type="ECO:0000259" key="18">
    <source>
        <dbReference type="SMART" id="SM00635"/>
    </source>
</evidence>
<keyword evidence="20" id="KW-1185">Reference proteome</keyword>
<feature type="region of interest" description="Disordered" evidence="16">
    <location>
        <begin position="204"/>
        <end position="277"/>
    </location>
</feature>
<keyword evidence="14" id="KW-0675">Receptor</keyword>
<keyword evidence="9" id="KW-0067">ATP-binding</keyword>
<dbReference type="RefSeq" id="WP_194695802.1">
    <property type="nucleotide sequence ID" value="NZ_JADKPO010000008.1"/>
</dbReference>
<keyword evidence="4" id="KW-0808">Transferase</keyword>
<keyword evidence="5" id="KW-0812">Transmembrane</keyword>
<name>A0A930VHH9_9ACTN</name>
<dbReference type="EMBL" id="JADKPO010000008">
    <property type="protein sequence ID" value="MBF4767659.1"/>
    <property type="molecule type" value="Genomic_DNA"/>
</dbReference>
<proteinExistence type="predicted"/>
<sequence>MLLLSGARFRALHRGWAVAVAAALAGAGAVVVAPATAAPTLPANCSQETVGGTVTCTFGYTGGAQTFTVPAGVTEVTLTAWGGHGSTGGDDVTPGGRGAKVDATFLVDPGSDLVVTVAQDANWVAHTLGAFGFGRGGLTSEGRTSGGGASAVTSGERVLLVAGGGGGGGWTRSCGAGGAGGDAGHDGQPGLYTGTCAEQTQTSQGAGGVAGAQPTASGGNGLQTLSTATPTAGAGGGGYHGGSSGSQGVDSRAGSGGGGGGSSHADEAGSGVSLSGLSERPAGANGLVTISYLPGPVSDIALSPASGSVPAGKPQSYTVASLSADGASLGDVTAQATFSIGPDGSCAGAVCTPAAAGAHTVTATYGSLTATASLDVTPPQGPVTDIELSPASATVAIGAPQSYSVTGFNADGASLGDVTSATTFTISPDGSCLAAVCTPASAGAHTVTATHVDGVTETASLTVTGPTYAYSGLLAPIDARPVVNKAKAGSSVPVRFSLGADYGLDVLVGGGITSVKVDCASGAPSDEIEQTVASTNKQGLTYDAGSGIYSWIWSTDKKWSGTCRDLTIHLADGSTQTVSFSFK</sequence>
<evidence type="ECO:0000256" key="5">
    <source>
        <dbReference type="ARBA" id="ARBA00022692"/>
    </source>
</evidence>
<keyword evidence="12" id="KW-0829">Tyrosine-protein kinase</keyword>
<evidence type="ECO:0000256" key="8">
    <source>
        <dbReference type="ARBA" id="ARBA00022777"/>
    </source>
</evidence>
<keyword evidence="3" id="KW-1003">Cell membrane</keyword>
<evidence type="ECO:0000256" key="15">
    <source>
        <dbReference type="ARBA" id="ARBA00023180"/>
    </source>
</evidence>
<evidence type="ECO:0000256" key="3">
    <source>
        <dbReference type="ARBA" id="ARBA00022475"/>
    </source>
</evidence>
<evidence type="ECO:0000256" key="17">
    <source>
        <dbReference type="SAM" id="SignalP"/>
    </source>
</evidence>
<evidence type="ECO:0000256" key="16">
    <source>
        <dbReference type="SAM" id="MobiDB-lite"/>
    </source>
</evidence>
<keyword evidence="7" id="KW-0547">Nucleotide-binding</keyword>
<keyword evidence="13" id="KW-1015">Disulfide bond</keyword>
<dbReference type="AlphaFoldDB" id="A0A930VHH9"/>
<gene>
    <name evidence="19" type="ORF">ISU10_07760</name>
</gene>